<organism evidence="1 2">
    <name type="scientific">Pararobbsia silviterrae</name>
    <dbReference type="NCBI Taxonomy" id="1792498"/>
    <lineage>
        <taxon>Bacteria</taxon>
        <taxon>Pseudomonadati</taxon>
        <taxon>Pseudomonadota</taxon>
        <taxon>Betaproteobacteria</taxon>
        <taxon>Burkholderiales</taxon>
        <taxon>Burkholderiaceae</taxon>
        <taxon>Pararobbsia</taxon>
    </lineage>
</organism>
<reference evidence="1 2" key="1">
    <citation type="submission" date="2018-10" db="EMBL/GenBank/DDBJ databases">
        <title>Robbsia sp. DHC34, isolated from soil.</title>
        <authorList>
            <person name="Gao Z.-H."/>
            <person name="Qiu L.-H."/>
        </authorList>
    </citation>
    <scope>NUCLEOTIDE SEQUENCE [LARGE SCALE GENOMIC DNA]</scope>
    <source>
        <strain evidence="1 2">DHC34</strain>
    </source>
</reference>
<protein>
    <submittedName>
        <fullName evidence="1">Uncharacterized protein</fullName>
    </submittedName>
</protein>
<keyword evidence="2" id="KW-1185">Reference proteome</keyword>
<dbReference type="EMBL" id="RBZU01000019">
    <property type="protein sequence ID" value="RKP44715.1"/>
    <property type="molecule type" value="Genomic_DNA"/>
</dbReference>
<accession>A0A494X1W9</accession>
<dbReference type="AlphaFoldDB" id="A0A494X1W9"/>
<dbReference type="Proteomes" id="UP000270342">
    <property type="component" value="Unassembled WGS sequence"/>
</dbReference>
<evidence type="ECO:0000313" key="2">
    <source>
        <dbReference type="Proteomes" id="UP000270342"/>
    </source>
</evidence>
<proteinExistence type="predicted"/>
<evidence type="ECO:0000313" key="1">
    <source>
        <dbReference type="EMBL" id="RKP44715.1"/>
    </source>
</evidence>
<gene>
    <name evidence="1" type="ORF">D7S86_27190</name>
</gene>
<name>A0A494X1W9_9BURK</name>
<sequence length="193" mass="20972">MAAKPDFPVTYFEQEGAPGKYFACAHYGTMSVNACARNFTDAPHSVKQGRLQRCIGCSVGATHAGVDAPPAASPPSSSIVYRPACVRCRRDGRTQGSRLVGRMRLVRGGTICVSCFNREKEVVSGANAKGAKPRKWSGLFFSSVTYVTWSRAVVQVHPDPVVDRIELALTMLRRGHERGVAWSRPPVLIPLEA</sequence>
<comment type="caution">
    <text evidence="1">The sequence shown here is derived from an EMBL/GenBank/DDBJ whole genome shotgun (WGS) entry which is preliminary data.</text>
</comment>